<dbReference type="Proteomes" id="UP000289323">
    <property type="component" value="Unassembled WGS sequence"/>
</dbReference>
<evidence type="ECO:0000313" key="1">
    <source>
        <dbReference type="EMBL" id="SPQ23454.1"/>
    </source>
</evidence>
<dbReference type="EMBL" id="OUUZ01000010">
    <property type="protein sequence ID" value="SPQ23454.1"/>
    <property type="molecule type" value="Genomic_DNA"/>
</dbReference>
<organism evidence="1 2">
    <name type="scientific">Thermothielavioides terrestris</name>
    <dbReference type="NCBI Taxonomy" id="2587410"/>
    <lineage>
        <taxon>Eukaryota</taxon>
        <taxon>Fungi</taxon>
        <taxon>Dikarya</taxon>
        <taxon>Ascomycota</taxon>
        <taxon>Pezizomycotina</taxon>
        <taxon>Sordariomycetes</taxon>
        <taxon>Sordariomycetidae</taxon>
        <taxon>Sordariales</taxon>
        <taxon>Chaetomiaceae</taxon>
        <taxon>Thermothielavioides</taxon>
    </lineage>
</organism>
<evidence type="ECO:0000313" key="2">
    <source>
        <dbReference type="Proteomes" id="UP000289323"/>
    </source>
</evidence>
<sequence length="10" mass="1013">MANPPSIKGV</sequence>
<accession>A0A3S4AQK9</accession>
<reference evidence="1 2" key="1">
    <citation type="submission" date="2018-04" db="EMBL/GenBank/DDBJ databases">
        <authorList>
            <person name="Huttner S."/>
            <person name="Dainat J."/>
        </authorList>
    </citation>
    <scope>NUCLEOTIDE SEQUENCE [LARGE SCALE GENOMIC DNA]</scope>
</reference>
<proteinExistence type="predicted"/>
<name>A0A3S4AQK9_9PEZI</name>
<gene>
    <name evidence="1" type="ORF">TT172_LOCUS5873</name>
</gene>
<protein>
    <submittedName>
        <fullName evidence="1">E13b8860-b95a-46e5-89c8-585a3ae05617</fullName>
    </submittedName>
</protein>